<dbReference type="RefSeq" id="WP_168819311.1">
    <property type="nucleotide sequence ID" value="NZ_CP051217.1"/>
</dbReference>
<protein>
    <submittedName>
        <fullName evidence="10">TCR/Tet family MFS transporter</fullName>
    </submittedName>
</protein>
<evidence type="ECO:0000313" key="10">
    <source>
        <dbReference type="EMBL" id="QJB69336.1"/>
    </source>
</evidence>
<feature type="transmembrane region" description="Helical" evidence="8">
    <location>
        <begin position="385"/>
        <end position="408"/>
    </location>
</feature>
<sequence>MPTAARPDSAGSAPAGQQSILLFVAFIVFIDMMGIGLILPVMPSLIEGITGASIDRAAEIGGWLLFAYATMQFLFAPIIGGLSDRFGRRPVLLTTLFLLGLDYVIMAWAPALVWLFVGRIISGVMGASWAAANSCVADVAKPEERGKFFGILGGAGAMGFVIGPGIGGILGEYNDRLPFIAAAVLALVGTAVGILILKETLPQEKRRAFTIVRANPLGSLLQMSKTPLVIGFLAAIFILQLAAQAQIAVWAYWLIERFDWSKTQIGFSVVLFGILLALVQGGLVGRLIGRIGERRTAYFGLMFGIPAYLTFAFAPNDWFVYVGIVVGAASGFAFPAMQQMMSNRISEDAQGELQGAIASTVSLTSIVGPVMMTAVFGAYADQQGLYFPGAPFLVGAGLMLVSILVYAATARRHYSA</sequence>
<keyword evidence="7 8" id="KW-0472">Membrane</keyword>
<comment type="function">
    <text evidence="1">Resistance to tetracycline by an active tetracycline efflux. This is an energy-dependent process that decreases the accumulation of the antibiotic in whole cells. This protein functions as a metal-tetracycline/H(+) antiporter.</text>
</comment>
<dbReference type="InterPro" id="IPR020846">
    <property type="entry name" value="MFS_dom"/>
</dbReference>
<accession>A0A6H2DNV0</accession>
<keyword evidence="5 8" id="KW-0812">Transmembrane</keyword>
<dbReference type="GO" id="GO:0016020">
    <property type="term" value="C:membrane"/>
    <property type="evidence" value="ECO:0007669"/>
    <property type="project" value="UniProtKB-SubCell"/>
</dbReference>
<feature type="transmembrane region" description="Helical" evidence="8">
    <location>
        <begin position="177"/>
        <end position="197"/>
    </location>
</feature>
<comment type="subcellular location">
    <subcellularLocation>
        <location evidence="2">Membrane</location>
        <topology evidence="2">Multi-pass membrane protein</topology>
    </subcellularLocation>
</comment>
<feature type="transmembrane region" description="Helical" evidence="8">
    <location>
        <begin position="296"/>
        <end position="313"/>
    </location>
</feature>
<evidence type="ECO:0000256" key="7">
    <source>
        <dbReference type="ARBA" id="ARBA00023136"/>
    </source>
</evidence>
<dbReference type="Proteomes" id="UP000501600">
    <property type="component" value="Chromosome"/>
</dbReference>
<dbReference type="InterPro" id="IPR036259">
    <property type="entry name" value="MFS_trans_sf"/>
</dbReference>
<feature type="transmembrane region" description="Helical" evidence="8">
    <location>
        <begin position="91"/>
        <end position="110"/>
    </location>
</feature>
<dbReference type="Pfam" id="PF07690">
    <property type="entry name" value="MFS_1"/>
    <property type="match status" value="1"/>
</dbReference>
<dbReference type="PRINTS" id="PR01035">
    <property type="entry name" value="TCRTETA"/>
</dbReference>
<evidence type="ECO:0000313" key="11">
    <source>
        <dbReference type="Proteomes" id="UP000501600"/>
    </source>
</evidence>
<gene>
    <name evidence="10" type="ORF">HF685_08625</name>
</gene>
<dbReference type="KEGG" id="phao:HF685_08625"/>
<organism evidence="10 11">
    <name type="scientific">Parasphingorhabdus halotolerans</name>
    <dbReference type="NCBI Taxonomy" id="2725558"/>
    <lineage>
        <taxon>Bacteria</taxon>
        <taxon>Pseudomonadati</taxon>
        <taxon>Pseudomonadota</taxon>
        <taxon>Alphaproteobacteria</taxon>
        <taxon>Sphingomonadales</taxon>
        <taxon>Sphingomonadaceae</taxon>
        <taxon>Parasphingorhabdus</taxon>
    </lineage>
</organism>
<feature type="transmembrane region" description="Helical" evidence="8">
    <location>
        <begin position="148"/>
        <end position="171"/>
    </location>
</feature>
<evidence type="ECO:0000256" key="1">
    <source>
        <dbReference type="ARBA" id="ARBA00003279"/>
    </source>
</evidence>
<evidence type="ECO:0000256" key="8">
    <source>
        <dbReference type="SAM" id="Phobius"/>
    </source>
</evidence>
<dbReference type="PANTHER" id="PTHR23504">
    <property type="entry name" value="MAJOR FACILITATOR SUPERFAMILY DOMAIN-CONTAINING PROTEIN 10"/>
    <property type="match status" value="1"/>
</dbReference>
<dbReference type="InterPro" id="IPR011701">
    <property type="entry name" value="MFS"/>
</dbReference>
<keyword evidence="4" id="KW-0813">Transport</keyword>
<evidence type="ECO:0000256" key="5">
    <source>
        <dbReference type="ARBA" id="ARBA00022692"/>
    </source>
</evidence>
<keyword evidence="11" id="KW-1185">Reference proteome</keyword>
<dbReference type="PANTHER" id="PTHR23504:SF15">
    <property type="entry name" value="MAJOR FACILITATOR SUPERFAMILY (MFS) PROFILE DOMAIN-CONTAINING PROTEIN"/>
    <property type="match status" value="1"/>
</dbReference>
<evidence type="ECO:0000256" key="2">
    <source>
        <dbReference type="ARBA" id="ARBA00004141"/>
    </source>
</evidence>
<feature type="transmembrane region" description="Helical" evidence="8">
    <location>
        <begin position="60"/>
        <end position="79"/>
    </location>
</feature>
<dbReference type="AlphaFoldDB" id="A0A6H2DNV0"/>
<feature type="transmembrane region" description="Helical" evidence="8">
    <location>
        <begin position="265"/>
        <end position="284"/>
    </location>
</feature>
<evidence type="ECO:0000256" key="4">
    <source>
        <dbReference type="ARBA" id="ARBA00022448"/>
    </source>
</evidence>
<dbReference type="GO" id="GO:0022857">
    <property type="term" value="F:transmembrane transporter activity"/>
    <property type="evidence" value="ECO:0007669"/>
    <property type="project" value="InterPro"/>
</dbReference>
<feature type="transmembrane region" description="Helical" evidence="8">
    <location>
        <begin position="20"/>
        <end position="40"/>
    </location>
</feature>
<feature type="transmembrane region" description="Helical" evidence="8">
    <location>
        <begin position="319"/>
        <end position="337"/>
    </location>
</feature>
<dbReference type="Gene3D" id="1.20.1250.20">
    <property type="entry name" value="MFS general substrate transporter like domains"/>
    <property type="match status" value="1"/>
</dbReference>
<dbReference type="CDD" id="cd17388">
    <property type="entry name" value="MFS_TetA"/>
    <property type="match status" value="1"/>
</dbReference>
<name>A0A6H2DNV0_9SPHN</name>
<feature type="domain" description="Major facilitator superfamily (MFS) profile" evidence="9">
    <location>
        <begin position="20"/>
        <end position="414"/>
    </location>
</feature>
<comment type="similarity">
    <text evidence="3">Belongs to the major facilitator superfamily. TCR/Tet family.</text>
</comment>
<keyword evidence="6 8" id="KW-1133">Transmembrane helix</keyword>
<proteinExistence type="inferred from homology"/>
<dbReference type="SUPFAM" id="SSF103473">
    <property type="entry name" value="MFS general substrate transporter"/>
    <property type="match status" value="1"/>
</dbReference>
<evidence type="ECO:0000259" key="9">
    <source>
        <dbReference type="PROSITE" id="PS50850"/>
    </source>
</evidence>
<evidence type="ECO:0000256" key="3">
    <source>
        <dbReference type="ARBA" id="ARBA00007520"/>
    </source>
</evidence>
<dbReference type="InterPro" id="IPR001958">
    <property type="entry name" value="Tet-R_TetA/multi-R_MdtG-like"/>
</dbReference>
<feature type="transmembrane region" description="Helical" evidence="8">
    <location>
        <begin position="228"/>
        <end position="253"/>
    </location>
</feature>
<dbReference type="PROSITE" id="PS00216">
    <property type="entry name" value="SUGAR_TRANSPORT_1"/>
    <property type="match status" value="1"/>
</dbReference>
<reference evidence="10 11" key="1">
    <citation type="submission" date="2020-04" db="EMBL/GenBank/DDBJ databases">
        <title>Genome sequence for Sphingorhabdus sp. strain M1.</title>
        <authorList>
            <person name="Park S.-J."/>
        </authorList>
    </citation>
    <scope>NUCLEOTIDE SEQUENCE [LARGE SCALE GENOMIC DNA]</scope>
    <source>
        <strain evidence="10 11">JK6</strain>
    </source>
</reference>
<dbReference type="EMBL" id="CP051217">
    <property type="protein sequence ID" value="QJB69336.1"/>
    <property type="molecule type" value="Genomic_DNA"/>
</dbReference>
<dbReference type="PROSITE" id="PS50850">
    <property type="entry name" value="MFS"/>
    <property type="match status" value="1"/>
</dbReference>
<dbReference type="InterPro" id="IPR005829">
    <property type="entry name" value="Sugar_transporter_CS"/>
</dbReference>
<feature type="transmembrane region" description="Helical" evidence="8">
    <location>
        <begin position="357"/>
        <end position="379"/>
    </location>
</feature>
<evidence type="ECO:0000256" key="6">
    <source>
        <dbReference type="ARBA" id="ARBA00022989"/>
    </source>
</evidence>